<organism evidence="2 3">
    <name type="scientific">Halovulum marinum</name>
    <dbReference type="NCBI Taxonomy" id="2662447"/>
    <lineage>
        <taxon>Bacteria</taxon>
        <taxon>Pseudomonadati</taxon>
        <taxon>Pseudomonadota</taxon>
        <taxon>Alphaproteobacteria</taxon>
        <taxon>Rhodobacterales</taxon>
        <taxon>Paracoccaceae</taxon>
        <taxon>Halovulum</taxon>
    </lineage>
</organism>
<name>A0A6L5YVL8_9RHOB</name>
<sequence length="75" mass="8518">MATSTPPHPAPFGAHVIYRLVRAVEDLTGAYHRWTRRQRTAEMLAALSDHELDDVGMIRGERMAPRYSMLAARKL</sequence>
<dbReference type="InterPro" id="IPR009506">
    <property type="entry name" value="YjiS-like"/>
</dbReference>
<gene>
    <name evidence="2" type="ORF">GE300_02195</name>
</gene>
<dbReference type="EMBL" id="WIND01000001">
    <property type="protein sequence ID" value="MSU88426.1"/>
    <property type="molecule type" value="Genomic_DNA"/>
</dbReference>
<dbReference type="AlphaFoldDB" id="A0A6L5YVL8"/>
<reference evidence="2 3" key="1">
    <citation type="submission" date="2019-10" db="EMBL/GenBank/DDBJ databases">
        <title>Cognatihalovulum marinum gen. nov. sp. nov., a new member of the family Rhodobacteraceae isolated from deep seawater of the Northwest Indian Ocean.</title>
        <authorList>
            <person name="Ruan C."/>
            <person name="Wang J."/>
            <person name="Zheng X."/>
            <person name="Song L."/>
            <person name="Zhu Y."/>
            <person name="Huang Y."/>
            <person name="Lu Z."/>
            <person name="Du W."/>
            <person name="Huang L."/>
            <person name="Dai X."/>
        </authorList>
    </citation>
    <scope>NUCLEOTIDE SEQUENCE [LARGE SCALE GENOMIC DNA]</scope>
    <source>
        <strain evidence="2 3">2CG4</strain>
    </source>
</reference>
<proteinExistence type="predicted"/>
<evidence type="ECO:0000259" key="1">
    <source>
        <dbReference type="Pfam" id="PF06568"/>
    </source>
</evidence>
<feature type="domain" description="YjiS-like" evidence="1">
    <location>
        <begin position="29"/>
        <end position="62"/>
    </location>
</feature>
<comment type="caution">
    <text evidence="2">The sequence shown here is derived from an EMBL/GenBank/DDBJ whole genome shotgun (WGS) entry which is preliminary data.</text>
</comment>
<keyword evidence="3" id="KW-1185">Reference proteome</keyword>
<evidence type="ECO:0000313" key="3">
    <source>
        <dbReference type="Proteomes" id="UP000474957"/>
    </source>
</evidence>
<dbReference type="Proteomes" id="UP000474957">
    <property type="component" value="Unassembled WGS sequence"/>
</dbReference>
<accession>A0A6L5YVL8</accession>
<dbReference type="RefSeq" id="WP_154444474.1">
    <property type="nucleotide sequence ID" value="NZ_WIND01000001.1"/>
</dbReference>
<protein>
    <submittedName>
        <fullName evidence="2">DUF1127 domain-containing protein</fullName>
    </submittedName>
</protein>
<dbReference type="Pfam" id="PF06568">
    <property type="entry name" value="YjiS-like"/>
    <property type="match status" value="1"/>
</dbReference>
<evidence type="ECO:0000313" key="2">
    <source>
        <dbReference type="EMBL" id="MSU88426.1"/>
    </source>
</evidence>